<organism evidence="2">
    <name type="scientific">Rosellinia necatrix</name>
    <name type="common">White root-rot fungus</name>
    <dbReference type="NCBI Taxonomy" id="77044"/>
    <lineage>
        <taxon>Eukaryota</taxon>
        <taxon>Fungi</taxon>
        <taxon>Dikarya</taxon>
        <taxon>Ascomycota</taxon>
        <taxon>Pezizomycotina</taxon>
        <taxon>Sordariomycetes</taxon>
        <taxon>Xylariomycetidae</taxon>
        <taxon>Xylariales</taxon>
        <taxon>Xylariaceae</taxon>
        <taxon>Rosellinia</taxon>
    </lineage>
</organism>
<evidence type="ECO:0000313" key="2">
    <source>
        <dbReference type="EMBL" id="GAP89967.2"/>
    </source>
</evidence>
<sequence length="54" mass="5811">MVHGAARPMGTVSGVAINGARIVRLVIYNKFLSKGDKKDTKKKGKGAQTPDRSR</sequence>
<dbReference type="EMBL" id="DF977489">
    <property type="protein sequence ID" value="GAP89967.2"/>
    <property type="molecule type" value="Genomic_DNA"/>
</dbReference>
<dbReference type="AlphaFoldDB" id="A0A1W2TNM5"/>
<protein>
    <submittedName>
        <fullName evidence="2">Uncharacterized protein</fullName>
    </submittedName>
</protein>
<accession>A0A1W2TNM5</accession>
<feature type="region of interest" description="Disordered" evidence="1">
    <location>
        <begin position="35"/>
        <end position="54"/>
    </location>
</feature>
<name>A0A1W2TNM5_ROSNE</name>
<keyword evidence="3" id="KW-1185">Reference proteome</keyword>
<evidence type="ECO:0000256" key="1">
    <source>
        <dbReference type="SAM" id="MobiDB-lite"/>
    </source>
</evidence>
<reference evidence="2" key="1">
    <citation type="submission" date="2016-03" db="EMBL/GenBank/DDBJ databases">
        <title>Draft genome sequence of Rosellinia necatrix.</title>
        <authorList>
            <person name="Kanematsu S."/>
        </authorList>
    </citation>
    <scope>NUCLEOTIDE SEQUENCE [LARGE SCALE GENOMIC DNA]</scope>
    <source>
        <strain evidence="2">W97</strain>
    </source>
</reference>
<gene>
    <name evidence="2" type="ORF">SAMD00023353_4400760</name>
</gene>
<dbReference type="Proteomes" id="UP000054516">
    <property type="component" value="Unassembled WGS sequence"/>
</dbReference>
<evidence type="ECO:0000313" key="3">
    <source>
        <dbReference type="Proteomes" id="UP000054516"/>
    </source>
</evidence>
<proteinExistence type="predicted"/>